<dbReference type="EMBL" id="JARK01001348">
    <property type="protein sequence ID" value="EYC25121.1"/>
    <property type="molecule type" value="Genomic_DNA"/>
</dbReference>
<accession>A0A016VCZ7</accession>
<evidence type="ECO:0000313" key="2">
    <source>
        <dbReference type="Proteomes" id="UP000024635"/>
    </source>
</evidence>
<dbReference type="Proteomes" id="UP000024635">
    <property type="component" value="Unassembled WGS sequence"/>
</dbReference>
<proteinExistence type="predicted"/>
<dbReference type="AlphaFoldDB" id="A0A016VCZ7"/>
<protein>
    <submittedName>
        <fullName evidence="1">Uncharacterized protein</fullName>
    </submittedName>
</protein>
<reference evidence="2" key="1">
    <citation type="journal article" date="2015" name="Nat. Genet.">
        <title>The genome and transcriptome of the zoonotic hookworm Ancylostoma ceylanicum identify infection-specific gene families.</title>
        <authorList>
            <person name="Schwarz E.M."/>
            <person name="Hu Y."/>
            <person name="Antoshechkin I."/>
            <person name="Miller M.M."/>
            <person name="Sternberg P.W."/>
            <person name="Aroian R.V."/>
        </authorList>
    </citation>
    <scope>NUCLEOTIDE SEQUENCE</scope>
    <source>
        <strain evidence="2">HY135</strain>
    </source>
</reference>
<dbReference type="Gene3D" id="3.30.420.10">
    <property type="entry name" value="Ribonuclease H-like superfamily/Ribonuclease H"/>
    <property type="match status" value="1"/>
</dbReference>
<gene>
    <name evidence="1" type="primary">Acey_s0012.g1712</name>
    <name evidence="1" type="ORF">Y032_0012g1712</name>
</gene>
<sequence>MAAKTAGQGPNYGVIRFLHDGARPLTVRVTRQKLLDFGWEVLTPHQYRPNRAPKDFQLPLTLSNALQGKVAMMKMTWIAG</sequence>
<name>A0A016VCZ7_9BILA</name>
<organism evidence="1 2">
    <name type="scientific">Ancylostoma ceylanicum</name>
    <dbReference type="NCBI Taxonomy" id="53326"/>
    <lineage>
        <taxon>Eukaryota</taxon>
        <taxon>Metazoa</taxon>
        <taxon>Ecdysozoa</taxon>
        <taxon>Nematoda</taxon>
        <taxon>Chromadorea</taxon>
        <taxon>Rhabditida</taxon>
        <taxon>Rhabditina</taxon>
        <taxon>Rhabditomorpha</taxon>
        <taxon>Strongyloidea</taxon>
        <taxon>Ancylostomatidae</taxon>
        <taxon>Ancylostomatinae</taxon>
        <taxon>Ancylostoma</taxon>
    </lineage>
</organism>
<keyword evidence="2" id="KW-1185">Reference proteome</keyword>
<dbReference type="GO" id="GO:0003676">
    <property type="term" value="F:nucleic acid binding"/>
    <property type="evidence" value="ECO:0007669"/>
    <property type="project" value="InterPro"/>
</dbReference>
<comment type="caution">
    <text evidence="1">The sequence shown here is derived from an EMBL/GenBank/DDBJ whole genome shotgun (WGS) entry which is preliminary data.</text>
</comment>
<dbReference type="InterPro" id="IPR036397">
    <property type="entry name" value="RNaseH_sf"/>
</dbReference>
<evidence type="ECO:0000313" key="1">
    <source>
        <dbReference type="EMBL" id="EYC25121.1"/>
    </source>
</evidence>